<dbReference type="RefSeq" id="WP_162659978.1">
    <property type="nucleotide sequence ID" value="NZ_LR593887.1"/>
</dbReference>
<dbReference type="InParanoid" id="A0A6C2YUX3"/>
<evidence type="ECO:0000313" key="1">
    <source>
        <dbReference type="EMBL" id="VIP04963.1"/>
    </source>
</evidence>
<name>A0A6C2YUX3_9BACT</name>
<dbReference type="SUPFAM" id="SSF52047">
    <property type="entry name" value="RNI-like"/>
    <property type="match status" value="1"/>
</dbReference>
<gene>
    <name evidence="1" type="ORF">GMBLW1_42300</name>
</gene>
<keyword evidence="2" id="KW-1185">Reference proteome</keyword>
<protein>
    <submittedName>
        <fullName evidence="1">Leucine-rich repeat-containing protein typical subtype</fullName>
    </submittedName>
</protein>
<reference evidence="1" key="1">
    <citation type="submission" date="2019-04" db="EMBL/GenBank/DDBJ databases">
        <authorList>
            <consortium name="Science for Life Laboratories"/>
        </authorList>
    </citation>
    <scope>NUCLEOTIDE SEQUENCE</scope>
    <source>
        <strain evidence="1">MBLW1</strain>
    </source>
</reference>
<dbReference type="InterPro" id="IPR032675">
    <property type="entry name" value="LRR_dom_sf"/>
</dbReference>
<dbReference type="Proteomes" id="UP000464378">
    <property type="component" value="Chromosome"/>
</dbReference>
<sequence>MNPPESLLQACYRDPDPAAALVVADWFEEHGQLLQSQLMRAAVTAELLGEGHPDAADHWEQAERCRRQLLLQGEWQLPDSAVGSVAHHSVDVLHRGLPMLAIARNQPDFLKQIPQWLTQTPARSLLLAEIGRRDFAKISSASWAPDLIGLTFRPMPRSSDSLEIGWNRPENKLALQRLELRLAGWYPEVADELSTAASLTQLQSLTLAGPLGNFREFEAIPQSPMGRSLRELTLQGNPNMDLQDASMSAVRFERWLHRGGLSQLRSLRLLDLPFAHDILTPLRDTETLPQLERLMLLAGRGPLDWAPIGELLRRGQLRMLEMPMSRLAVPGILAEMLSRAGDTPGLRLLNLHRCRLPEGEIETLANWPGLASVTQLSIGGNELAESDLAALARSPYAQSIQTLDLSGILLGGEELRGLAGGWESGNLRELMVDVLLGDQRLASREALFDFLESPSARAVRRLSLRHVILGDDGVSWLGRHSELRNLQELTLTQCAFTPAGIRTLFEAPRLSKLWRIQLRSVTGKWPPTPTYLPRDWITGASNEFLHTVRMRG</sequence>
<accession>A0A6C2YUX3</accession>
<dbReference type="EMBL" id="LR593887">
    <property type="protein sequence ID" value="VTS07284.1"/>
    <property type="molecule type" value="Genomic_DNA"/>
</dbReference>
<dbReference type="AlphaFoldDB" id="A0A6C2YUX3"/>
<dbReference type="KEGG" id="tim:GMBLW1_42300"/>
<organism evidence="1">
    <name type="scientific">Tuwongella immobilis</name>
    <dbReference type="NCBI Taxonomy" id="692036"/>
    <lineage>
        <taxon>Bacteria</taxon>
        <taxon>Pseudomonadati</taxon>
        <taxon>Planctomycetota</taxon>
        <taxon>Planctomycetia</taxon>
        <taxon>Gemmatales</taxon>
        <taxon>Gemmataceae</taxon>
        <taxon>Tuwongella</taxon>
    </lineage>
</organism>
<dbReference type="EMBL" id="LR586016">
    <property type="protein sequence ID" value="VIP04963.1"/>
    <property type="molecule type" value="Genomic_DNA"/>
</dbReference>
<evidence type="ECO:0000313" key="2">
    <source>
        <dbReference type="Proteomes" id="UP000464378"/>
    </source>
</evidence>
<proteinExistence type="predicted"/>
<dbReference type="Gene3D" id="3.80.10.10">
    <property type="entry name" value="Ribonuclease Inhibitor"/>
    <property type="match status" value="2"/>
</dbReference>